<proteinExistence type="predicted"/>
<evidence type="ECO:0000313" key="1">
    <source>
        <dbReference type="EMBL" id="OGY51531.1"/>
    </source>
</evidence>
<evidence type="ECO:0000313" key="2">
    <source>
        <dbReference type="Proteomes" id="UP000177376"/>
    </source>
</evidence>
<sequence length="87" mass="9860">MVRCYAFLWHVNHENMRASEGTGGFYCESAETEKPTRKAVEKALKIWLDQRQQACNDAGCEHTPIITDELSPKMIIAGMTTNMVKVQ</sequence>
<dbReference type="EMBL" id="MHIM01000034">
    <property type="protein sequence ID" value="OGY51531.1"/>
    <property type="molecule type" value="Genomic_DNA"/>
</dbReference>
<dbReference type="Proteomes" id="UP000177376">
    <property type="component" value="Unassembled WGS sequence"/>
</dbReference>
<name>A0A1G1YGZ4_9BACT</name>
<protein>
    <submittedName>
        <fullName evidence="1">Uncharacterized protein</fullName>
    </submittedName>
</protein>
<accession>A0A1G1YGZ4</accession>
<organism evidence="1 2">
    <name type="scientific">Candidatus Buchananbacteria bacterium RIFCSPLOWO2_01_FULL_39_33</name>
    <dbReference type="NCBI Taxonomy" id="1797543"/>
    <lineage>
        <taxon>Bacteria</taxon>
        <taxon>Candidatus Buchananiibacteriota</taxon>
    </lineage>
</organism>
<dbReference type="AlphaFoldDB" id="A0A1G1YGZ4"/>
<gene>
    <name evidence="1" type="ORF">A3A02_01850</name>
</gene>
<comment type="caution">
    <text evidence="1">The sequence shown here is derived from an EMBL/GenBank/DDBJ whole genome shotgun (WGS) entry which is preliminary data.</text>
</comment>
<reference evidence="1 2" key="1">
    <citation type="journal article" date="2016" name="Nat. Commun.">
        <title>Thousands of microbial genomes shed light on interconnected biogeochemical processes in an aquifer system.</title>
        <authorList>
            <person name="Anantharaman K."/>
            <person name="Brown C.T."/>
            <person name="Hug L.A."/>
            <person name="Sharon I."/>
            <person name="Castelle C.J."/>
            <person name="Probst A.J."/>
            <person name="Thomas B.C."/>
            <person name="Singh A."/>
            <person name="Wilkins M.J."/>
            <person name="Karaoz U."/>
            <person name="Brodie E.L."/>
            <person name="Williams K.H."/>
            <person name="Hubbard S.S."/>
            <person name="Banfield J.F."/>
        </authorList>
    </citation>
    <scope>NUCLEOTIDE SEQUENCE [LARGE SCALE GENOMIC DNA]</scope>
</reference>